<reference evidence="15 16" key="1">
    <citation type="submission" date="2019-03" db="EMBL/GenBank/DDBJ databases">
        <title>Genomic Encyclopedia of Type Strains, Phase III (KMG-III): the genomes of soil and plant-associated and newly described type strains.</title>
        <authorList>
            <person name="Whitman W."/>
        </authorList>
    </citation>
    <scope>NUCLEOTIDE SEQUENCE [LARGE SCALE GENOMIC DNA]</scope>
    <source>
        <strain evidence="15 16">CGMCC 1.7660</strain>
    </source>
</reference>
<dbReference type="GO" id="GO:0022857">
    <property type="term" value="F:transmembrane transporter activity"/>
    <property type="evidence" value="ECO:0007669"/>
    <property type="project" value="TreeGrafter"/>
</dbReference>
<keyword evidence="8 12" id="KW-0547">Nucleotide-binding</keyword>
<evidence type="ECO:0000256" key="1">
    <source>
        <dbReference type="ARBA" id="ARBA00002579"/>
    </source>
</evidence>
<evidence type="ECO:0000256" key="13">
    <source>
        <dbReference type="SAM" id="MobiDB-lite"/>
    </source>
</evidence>
<feature type="domain" description="ABC transporter" evidence="14">
    <location>
        <begin position="6"/>
        <end position="241"/>
    </location>
</feature>
<evidence type="ECO:0000313" key="16">
    <source>
        <dbReference type="Proteomes" id="UP000295783"/>
    </source>
</evidence>
<dbReference type="InterPro" id="IPR003439">
    <property type="entry name" value="ABC_transporter-like_ATP-bd"/>
</dbReference>
<keyword evidence="6 12" id="KW-1003">Cell membrane</keyword>
<dbReference type="InterPro" id="IPR015854">
    <property type="entry name" value="ABC_transpr_LolD-like"/>
</dbReference>
<keyword evidence="10 12" id="KW-0472">Membrane</keyword>
<organism evidence="15 16">
    <name type="scientific">Dongia mobilis</name>
    <dbReference type="NCBI Taxonomy" id="578943"/>
    <lineage>
        <taxon>Bacteria</taxon>
        <taxon>Pseudomonadati</taxon>
        <taxon>Pseudomonadota</taxon>
        <taxon>Alphaproteobacteria</taxon>
        <taxon>Rhodospirillales</taxon>
        <taxon>Dongiaceae</taxon>
        <taxon>Dongia</taxon>
    </lineage>
</organism>
<proteinExistence type="inferred from homology"/>
<evidence type="ECO:0000256" key="8">
    <source>
        <dbReference type="ARBA" id="ARBA00022741"/>
    </source>
</evidence>
<evidence type="ECO:0000256" key="10">
    <source>
        <dbReference type="ARBA" id="ARBA00023136"/>
    </source>
</evidence>
<keyword evidence="11 12" id="KW-0131">Cell cycle</keyword>
<comment type="function">
    <text evidence="1">Part of the ABC transporter FtsEX involved in cellular division. Important for assembly or stability of the septal ring.</text>
</comment>
<accession>A0A4R6X0E6</accession>
<dbReference type="Pfam" id="PF00005">
    <property type="entry name" value="ABC_tran"/>
    <property type="match status" value="1"/>
</dbReference>
<dbReference type="GO" id="GO:0051301">
    <property type="term" value="P:cell division"/>
    <property type="evidence" value="ECO:0007669"/>
    <property type="project" value="UniProtKB-UniRule"/>
</dbReference>
<name>A0A4R6X0E6_9PROT</name>
<dbReference type="InterPro" id="IPR003593">
    <property type="entry name" value="AAA+_ATPase"/>
</dbReference>
<dbReference type="CDD" id="cd03255">
    <property type="entry name" value="ABC_MJ0796_LolCDE_FtsE"/>
    <property type="match status" value="1"/>
</dbReference>
<comment type="caution">
    <text evidence="15">The sequence shown here is derived from an EMBL/GenBank/DDBJ whole genome shotgun (WGS) entry which is preliminary data.</text>
</comment>
<dbReference type="Gene3D" id="3.40.50.300">
    <property type="entry name" value="P-loop containing nucleotide triphosphate hydrolases"/>
    <property type="match status" value="1"/>
</dbReference>
<dbReference type="InterPro" id="IPR017871">
    <property type="entry name" value="ABC_transporter-like_CS"/>
</dbReference>
<evidence type="ECO:0000256" key="3">
    <source>
        <dbReference type="ARBA" id="ARBA00005417"/>
    </source>
</evidence>
<dbReference type="GO" id="GO:0005524">
    <property type="term" value="F:ATP binding"/>
    <property type="evidence" value="ECO:0007669"/>
    <property type="project" value="UniProtKB-UniRule"/>
</dbReference>
<evidence type="ECO:0000256" key="9">
    <source>
        <dbReference type="ARBA" id="ARBA00022840"/>
    </source>
</evidence>
<sequence>MGWLVVLFDQVSVQYGAGPQILRDISFTLAPGSFHFLVGRSGAGKSSLLKLMYLGLRPSSGTVSLFGRDVASLSRRDFPAIRRRVGVVFQDFRLIPHLSALDNVALPLRVAGVREADIRRHCGELLSWVGLADHLGALPETLSGGQQQRVAIARAVIARPNLLLADEPTGNVDDVIGLRLMYLFEELNKLGTTVVVATHNDSLVSRFTHRQLRLEQNSLRVFDPAQPGRSRPAAAASPSSPGPA</sequence>
<dbReference type="PANTHER" id="PTHR24220:SF470">
    <property type="entry name" value="CELL DIVISION ATP-BINDING PROTEIN FTSE"/>
    <property type="match status" value="1"/>
</dbReference>
<evidence type="ECO:0000256" key="12">
    <source>
        <dbReference type="RuleBase" id="RU365094"/>
    </source>
</evidence>
<dbReference type="PANTHER" id="PTHR24220">
    <property type="entry name" value="IMPORT ATP-BINDING PROTEIN"/>
    <property type="match status" value="1"/>
</dbReference>
<dbReference type="SUPFAM" id="SSF52540">
    <property type="entry name" value="P-loop containing nucleoside triphosphate hydrolases"/>
    <property type="match status" value="1"/>
</dbReference>
<evidence type="ECO:0000256" key="4">
    <source>
        <dbReference type="ARBA" id="ARBA00020019"/>
    </source>
</evidence>
<gene>
    <name evidence="12" type="primary">ftsE</name>
    <name evidence="15" type="ORF">A8950_0462</name>
</gene>
<feature type="region of interest" description="Disordered" evidence="13">
    <location>
        <begin position="219"/>
        <end position="244"/>
    </location>
</feature>
<dbReference type="InterPro" id="IPR027417">
    <property type="entry name" value="P-loop_NTPase"/>
</dbReference>
<dbReference type="FunFam" id="3.40.50.300:FF:000056">
    <property type="entry name" value="Cell division ATP-binding protein FtsE"/>
    <property type="match status" value="1"/>
</dbReference>
<dbReference type="PROSITE" id="PS00211">
    <property type="entry name" value="ABC_TRANSPORTER_1"/>
    <property type="match status" value="1"/>
</dbReference>
<dbReference type="AlphaFoldDB" id="A0A4R6X0E6"/>
<dbReference type="Proteomes" id="UP000295783">
    <property type="component" value="Unassembled WGS sequence"/>
</dbReference>
<dbReference type="GO" id="GO:0016887">
    <property type="term" value="F:ATP hydrolysis activity"/>
    <property type="evidence" value="ECO:0007669"/>
    <property type="project" value="InterPro"/>
</dbReference>
<dbReference type="InterPro" id="IPR017911">
    <property type="entry name" value="MacB-like_ATP-bd"/>
</dbReference>
<feature type="compositionally biased region" description="Low complexity" evidence="13">
    <location>
        <begin position="224"/>
        <end position="244"/>
    </location>
</feature>
<comment type="subunit">
    <text evidence="12">Homodimer. Forms a membrane-associated complex with FtsX.</text>
</comment>
<keyword evidence="5" id="KW-0813">Transport</keyword>
<evidence type="ECO:0000259" key="14">
    <source>
        <dbReference type="PROSITE" id="PS50893"/>
    </source>
</evidence>
<keyword evidence="9 12" id="KW-0067">ATP-binding</keyword>
<dbReference type="NCBIfam" id="TIGR02673">
    <property type="entry name" value="FtsE"/>
    <property type="match status" value="1"/>
</dbReference>
<dbReference type="EMBL" id="SNYW01000006">
    <property type="protein sequence ID" value="TDQ83918.1"/>
    <property type="molecule type" value="Genomic_DNA"/>
</dbReference>
<keyword evidence="16" id="KW-1185">Reference proteome</keyword>
<comment type="subcellular location">
    <subcellularLocation>
        <location evidence="12">Cell inner membrane</location>
        <topology evidence="12">Peripheral membrane protein</topology>
        <orientation evidence="12">Cytoplasmic side</orientation>
    </subcellularLocation>
    <subcellularLocation>
        <location evidence="2">Cell membrane</location>
        <topology evidence="2">Peripheral membrane protein</topology>
    </subcellularLocation>
</comment>
<dbReference type="PROSITE" id="PS50893">
    <property type="entry name" value="ABC_TRANSPORTER_2"/>
    <property type="match status" value="1"/>
</dbReference>
<dbReference type="GO" id="GO:0005886">
    <property type="term" value="C:plasma membrane"/>
    <property type="evidence" value="ECO:0007669"/>
    <property type="project" value="UniProtKB-SubCell"/>
</dbReference>
<dbReference type="SMART" id="SM00382">
    <property type="entry name" value="AAA"/>
    <property type="match status" value="1"/>
</dbReference>
<protein>
    <recommendedName>
        <fullName evidence="4 12">Cell division ATP-binding protein FtsE</fullName>
    </recommendedName>
</protein>
<comment type="similarity">
    <text evidence="3 12">Belongs to the ABC transporter superfamily.</text>
</comment>
<evidence type="ECO:0000256" key="11">
    <source>
        <dbReference type="ARBA" id="ARBA00023306"/>
    </source>
</evidence>
<evidence type="ECO:0000313" key="15">
    <source>
        <dbReference type="EMBL" id="TDQ83918.1"/>
    </source>
</evidence>
<evidence type="ECO:0000256" key="6">
    <source>
        <dbReference type="ARBA" id="ARBA00022475"/>
    </source>
</evidence>
<dbReference type="InterPro" id="IPR005286">
    <property type="entry name" value="Cell_div_FtsE"/>
</dbReference>
<evidence type="ECO:0000256" key="7">
    <source>
        <dbReference type="ARBA" id="ARBA00022618"/>
    </source>
</evidence>
<evidence type="ECO:0000256" key="2">
    <source>
        <dbReference type="ARBA" id="ARBA00004202"/>
    </source>
</evidence>
<evidence type="ECO:0000256" key="5">
    <source>
        <dbReference type="ARBA" id="ARBA00022448"/>
    </source>
</evidence>
<keyword evidence="7 12" id="KW-0132">Cell division</keyword>